<dbReference type="EMBL" id="JBHSDL010000005">
    <property type="protein sequence ID" value="MFC4373314.1"/>
    <property type="molecule type" value="Genomic_DNA"/>
</dbReference>
<gene>
    <name evidence="1" type="ORF">ACFO5K_04295</name>
</gene>
<organism evidence="1 2">
    <name type="scientific">Nocardia halotolerans</name>
    <dbReference type="NCBI Taxonomy" id="1755878"/>
    <lineage>
        <taxon>Bacteria</taxon>
        <taxon>Bacillati</taxon>
        <taxon>Actinomycetota</taxon>
        <taxon>Actinomycetes</taxon>
        <taxon>Mycobacteriales</taxon>
        <taxon>Nocardiaceae</taxon>
        <taxon>Nocardia</taxon>
    </lineage>
</organism>
<protein>
    <submittedName>
        <fullName evidence="1">Uncharacterized protein</fullName>
    </submittedName>
</protein>
<accession>A0ABV8VBM4</accession>
<name>A0ABV8VBM4_9NOCA</name>
<dbReference type="Proteomes" id="UP001595844">
    <property type="component" value="Unassembled WGS sequence"/>
</dbReference>
<dbReference type="RefSeq" id="WP_378555959.1">
    <property type="nucleotide sequence ID" value="NZ_JBHSDL010000005.1"/>
</dbReference>
<evidence type="ECO:0000313" key="1">
    <source>
        <dbReference type="EMBL" id="MFC4373314.1"/>
    </source>
</evidence>
<proteinExistence type="predicted"/>
<evidence type="ECO:0000313" key="2">
    <source>
        <dbReference type="Proteomes" id="UP001595844"/>
    </source>
</evidence>
<reference evidence="2" key="1">
    <citation type="journal article" date="2019" name="Int. J. Syst. Evol. Microbiol.">
        <title>The Global Catalogue of Microorganisms (GCM) 10K type strain sequencing project: providing services to taxonomists for standard genome sequencing and annotation.</title>
        <authorList>
            <consortium name="The Broad Institute Genomics Platform"/>
            <consortium name="The Broad Institute Genome Sequencing Center for Infectious Disease"/>
            <person name="Wu L."/>
            <person name="Ma J."/>
        </authorList>
    </citation>
    <scope>NUCLEOTIDE SEQUENCE [LARGE SCALE GENOMIC DNA]</scope>
    <source>
        <strain evidence="2">IBRC-M 10490</strain>
    </source>
</reference>
<sequence length="97" mass="10101">MNPDTTAVAGVLGVSPLDIHGTTADSTTFTTECDDCTATGLVRLEAEYTHRAGNWTETTTHCIPHAAEAIWALDMADAASITAIIPTTMLQPTALAA</sequence>
<keyword evidence="2" id="KW-1185">Reference proteome</keyword>
<comment type="caution">
    <text evidence="1">The sequence shown here is derived from an EMBL/GenBank/DDBJ whole genome shotgun (WGS) entry which is preliminary data.</text>
</comment>